<feature type="region of interest" description="Disordered" evidence="1">
    <location>
        <begin position="1"/>
        <end position="52"/>
    </location>
</feature>
<dbReference type="AlphaFoldDB" id="A0A1W2G055"/>
<feature type="compositionally biased region" description="Basic and acidic residues" evidence="1">
    <location>
        <begin position="10"/>
        <end position="42"/>
    </location>
</feature>
<dbReference type="EMBL" id="FWXV01000029">
    <property type="protein sequence ID" value="SMD27560.1"/>
    <property type="molecule type" value="Genomic_DNA"/>
</dbReference>
<dbReference type="Proteomes" id="UP000192674">
    <property type="component" value="Unassembled WGS sequence"/>
</dbReference>
<reference evidence="2 3" key="1">
    <citation type="submission" date="2017-04" db="EMBL/GenBank/DDBJ databases">
        <authorList>
            <person name="Afonso C.L."/>
            <person name="Miller P.J."/>
            <person name="Scott M.A."/>
            <person name="Spackman E."/>
            <person name="Goraichik I."/>
            <person name="Dimitrov K.M."/>
            <person name="Suarez D.L."/>
            <person name="Swayne D.E."/>
        </authorList>
    </citation>
    <scope>NUCLEOTIDE SEQUENCE [LARGE SCALE GENOMIC DNA]</scope>
    <source>
        <strain evidence="2 3">DSM 43828</strain>
    </source>
</reference>
<keyword evidence="3" id="KW-1185">Reference proteome</keyword>
<protein>
    <submittedName>
        <fullName evidence="2">Uncharacterized protein</fullName>
    </submittedName>
</protein>
<evidence type="ECO:0000256" key="1">
    <source>
        <dbReference type="SAM" id="MobiDB-lite"/>
    </source>
</evidence>
<gene>
    <name evidence="2" type="ORF">SAMN05661093_11168</name>
</gene>
<organism evidence="2 3">
    <name type="scientific">Kibdelosporangium aridum</name>
    <dbReference type="NCBI Taxonomy" id="2030"/>
    <lineage>
        <taxon>Bacteria</taxon>
        <taxon>Bacillati</taxon>
        <taxon>Actinomycetota</taxon>
        <taxon>Actinomycetes</taxon>
        <taxon>Pseudonocardiales</taxon>
        <taxon>Pseudonocardiaceae</taxon>
        <taxon>Kibdelosporangium</taxon>
    </lineage>
</organism>
<evidence type="ECO:0000313" key="3">
    <source>
        <dbReference type="Proteomes" id="UP000192674"/>
    </source>
</evidence>
<name>A0A1W2G055_KIBAR</name>
<proteinExistence type="predicted"/>
<evidence type="ECO:0000313" key="2">
    <source>
        <dbReference type="EMBL" id="SMD27560.1"/>
    </source>
</evidence>
<accession>A0A1W2G055</accession>
<sequence>MSNEPVAPPPEDRPPVPPDEQHQPDGGHHPDGPSHHETREAVSDMVIRPKRK</sequence>